<gene>
    <name evidence="11" type="ORF">AALO_G00263060</name>
</gene>
<sequence>MKDDAVQIQQEQIMDSGLLPPMPNSCVYVERTFAMIKPDAVHKFPEIEDIILQAGFCILQKRQLQLSPEQCSDFYAEQYGKLFFPSLTAFMSSGPIIALVLARDQAIAVWKVLMGPVNSIKARETHPDCLRVRYGTSDLRNAVHGSDSFSAAEREIKFMFPDSVIEPIPMGVAGEDYLNRYVNSALLKGLTELCKRKPADPFTWLADWLMSNNPNKPQISVGGTLV</sequence>
<evidence type="ECO:0000259" key="10">
    <source>
        <dbReference type="SMART" id="SM00562"/>
    </source>
</evidence>
<dbReference type="Proteomes" id="UP000823561">
    <property type="component" value="Chromosome 21"/>
</dbReference>
<keyword evidence="5" id="KW-0966">Cell projection</keyword>
<dbReference type="Pfam" id="PF05186">
    <property type="entry name" value="Dpy-30"/>
    <property type="match status" value="1"/>
</dbReference>
<comment type="similarity">
    <text evidence="2 8 9">Belongs to the NDK family.</text>
</comment>
<dbReference type="FunFam" id="3.30.70.141:FF:000010">
    <property type="entry name" value="Nucleoside diphosphate kinase 7"/>
    <property type="match status" value="1"/>
</dbReference>
<dbReference type="FunFam" id="1.20.890.10:FF:000008">
    <property type="entry name" value="Nucleoside diphosphate kinase homolog 5"/>
    <property type="match status" value="1"/>
</dbReference>
<dbReference type="GO" id="GO:0004550">
    <property type="term" value="F:nucleoside diphosphate kinase activity"/>
    <property type="evidence" value="ECO:0007669"/>
    <property type="project" value="InterPro"/>
</dbReference>
<dbReference type="CDD" id="cd22970">
    <property type="entry name" value="DD_NDKH5-like"/>
    <property type="match status" value="1"/>
</dbReference>
<proteinExistence type="inferred from homology"/>
<accession>A0AAV6FS96</accession>
<evidence type="ECO:0000256" key="8">
    <source>
        <dbReference type="PROSITE-ProRule" id="PRU00706"/>
    </source>
</evidence>
<dbReference type="PANTHER" id="PTHR46161:SF1">
    <property type="entry name" value="NUCLEOSIDE DIPHOSPHATE KINASE HOMOLOG 5"/>
    <property type="match status" value="1"/>
</dbReference>
<dbReference type="SUPFAM" id="SSF54919">
    <property type="entry name" value="Nucleoside diphosphate kinase, NDK"/>
    <property type="match status" value="1"/>
</dbReference>
<keyword evidence="12" id="KW-1185">Reference proteome</keyword>
<reference evidence="11" key="1">
    <citation type="submission" date="2020-10" db="EMBL/GenBank/DDBJ databases">
        <title>Chromosome-scale genome assembly of the Allis shad, Alosa alosa.</title>
        <authorList>
            <person name="Margot Z."/>
            <person name="Christophe K."/>
            <person name="Cabau C."/>
            <person name="Louis A."/>
            <person name="Berthelot C."/>
            <person name="Parey E."/>
            <person name="Roest Crollius H."/>
            <person name="Montfort J."/>
            <person name="Robinson-Rechavi M."/>
            <person name="Bucao C."/>
            <person name="Bouchez O."/>
            <person name="Gislard M."/>
            <person name="Lluch J."/>
            <person name="Milhes M."/>
            <person name="Lampietro C."/>
            <person name="Lopez Roques C."/>
            <person name="Donnadieu C."/>
            <person name="Braasch I."/>
            <person name="Desvignes T."/>
            <person name="Postlethwait J."/>
            <person name="Bobe J."/>
            <person name="Guiguen Y."/>
        </authorList>
    </citation>
    <scope>NUCLEOTIDE SEQUENCE</scope>
    <source>
        <strain evidence="11">M-15738</strain>
        <tissue evidence="11">Blood</tissue>
    </source>
</reference>
<keyword evidence="3" id="KW-0217">Developmental protein</keyword>
<dbReference type="PANTHER" id="PTHR46161">
    <property type="entry name" value="NUCLEOSIDE DIPHOSPHATE KINASE"/>
    <property type="match status" value="1"/>
</dbReference>
<dbReference type="GO" id="GO:0016787">
    <property type="term" value="F:hydrolase activity"/>
    <property type="evidence" value="ECO:0007669"/>
    <property type="project" value="UniProtKB-KW"/>
</dbReference>
<evidence type="ECO:0000313" key="12">
    <source>
        <dbReference type="Proteomes" id="UP000823561"/>
    </source>
</evidence>
<keyword evidence="4" id="KW-0378">Hydrolase</keyword>
<evidence type="ECO:0000256" key="3">
    <source>
        <dbReference type="ARBA" id="ARBA00022473"/>
    </source>
</evidence>
<comment type="caution">
    <text evidence="8">Lacks conserved residue(s) required for the propagation of feature annotation.</text>
</comment>
<dbReference type="GO" id="GO:0006228">
    <property type="term" value="P:UTP biosynthetic process"/>
    <property type="evidence" value="ECO:0007669"/>
    <property type="project" value="InterPro"/>
</dbReference>
<dbReference type="InterPro" id="IPR007858">
    <property type="entry name" value="Dpy-30_motif"/>
</dbReference>
<evidence type="ECO:0000256" key="2">
    <source>
        <dbReference type="ARBA" id="ARBA00008142"/>
    </source>
</evidence>
<dbReference type="EMBL" id="JADWDJ010000021">
    <property type="protein sequence ID" value="KAG5263276.1"/>
    <property type="molecule type" value="Genomic_DNA"/>
</dbReference>
<dbReference type="GO" id="GO:1902176">
    <property type="term" value="P:negative regulation of oxidative stress-induced intrinsic apoptotic signaling pathway"/>
    <property type="evidence" value="ECO:0007669"/>
    <property type="project" value="TreeGrafter"/>
</dbReference>
<dbReference type="SMART" id="SM00562">
    <property type="entry name" value="NDK"/>
    <property type="match status" value="1"/>
</dbReference>
<dbReference type="GO" id="GO:0006183">
    <property type="term" value="P:GTP biosynthetic process"/>
    <property type="evidence" value="ECO:0007669"/>
    <property type="project" value="InterPro"/>
</dbReference>
<organism evidence="11 12">
    <name type="scientific">Alosa alosa</name>
    <name type="common">allis shad</name>
    <dbReference type="NCBI Taxonomy" id="278164"/>
    <lineage>
        <taxon>Eukaryota</taxon>
        <taxon>Metazoa</taxon>
        <taxon>Chordata</taxon>
        <taxon>Craniata</taxon>
        <taxon>Vertebrata</taxon>
        <taxon>Euteleostomi</taxon>
        <taxon>Actinopterygii</taxon>
        <taxon>Neopterygii</taxon>
        <taxon>Teleostei</taxon>
        <taxon>Clupei</taxon>
        <taxon>Clupeiformes</taxon>
        <taxon>Clupeoidei</taxon>
        <taxon>Clupeidae</taxon>
        <taxon>Alosa</taxon>
    </lineage>
</organism>
<evidence type="ECO:0000256" key="4">
    <source>
        <dbReference type="ARBA" id="ARBA00022801"/>
    </source>
</evidence>
<dbReference type="CDD" id="cd04418">
    <property type="entry name" value="NDPk5"/>
    <property type="match status" value="1"/>
</dbReference>
<evidence type="ECO:0000256" key="1">
    <source>
        <dbReference type="ARBA" id="ARBA00004138"/>
    </source>
</evidence>
<comment type="subcellular location">
    <subcellularLocation>
        <location evidence="1">Cell projection</location>
        <location evidence="1">Cilium</location>
    </subcellularLocation>
</comment>
<comment type="caution">
    <text evidence="11">The sequence shown here is derived from an EMBL/GenBank/DDBJ whole genome shotgun (WGS) entry which is preliminary data.</text>
</comment>
<feature type="domain" description="Nucleoside diphosphate kinase-like" evidence="10">
    <location>
        <begin position="29"/>
        <end position="167"/>
    </location>
</feature>
<evidence type="ECO:0000256" key="5">
    <source>
        <dbReference type="ARBA" id="ARBA00023273"/>
    </source>
</evidence>
<dbReference type="InterPro" id="IPR001564">
    <property type="entry name" value="Nucleoside_diP_kinase"/>
</dbReference>
<dbReference type="Gene3D" id="1.20.890.10">
    <property type="entry name" value="cAMP-dependent protein kinase regulatory subunit, dimerization-anchoring domain"/>
    <property type="match status" value="1"/>
</dbReference>
<evidence type="ECO:0000256" key="6">
    <source>
        <dbReference type="ARBA" id="ARBA00072632"/>
    </source>
</evidence>
<name>A0AAV6FS96_9TELE</name>
<dbReference type="PRINTS" id="PR01243">
    <property type="entry name" value="NUCDPKINASE"/>
</dbReference>
<dbReference type="GO" id="GO:0005929">
    <property type="term" value="C:cilium"/>
    <property type="evidence" value="ECO:0007669"/>
    <property type="project" value="UniProtKB-SubCell"/>
</dbReference>
<dbReference type="GO" id="GO:0003341">
    <property type="term" value="P:cilium movement"/>
    <property type="evidence" value="ECO:0007669"/>
    <property type="project" value="TreeGrafter"/>
</dbReference>
<dbReference type="PROSITE" id="PS51374">
    <property type="entry name" value="NDPK_LIKE"/>
    <property type="match status" value="1"/>
</dbReference>
<dbReference type="GO" id="GO:0006241">
    <property type="term" value="P:CTP biosynthetic process"/>
    <property type="evidence" value="ECO:0007669"/>
    <property type="project" value="InterPro"/>
</dbReference>
<dbReference type="AlphaFoldDB" id="A0AAV6FS96"/>
<dbReference type="InterPro" id="IPR034907">
    <property type="entry name" value="NDK-like_dom"/>
</dbReference>
<dbReference type="Gene3D" id="3.30.70.141">
    <property type="entry name" value="Nucleoside diphosphate kinase-like domain"/>
    <property type="match status" value="1"/>
</dbReference>
<evidence type="ECO:0000313" key="11">
    <source>
        <dbReference type="EMBL" id="KAG5263276.1"/>
    </source>
</evidence>
<dbReference type="Pfam" id="PF00334">
    <property type="entry name" value="NDK"/>
    <property type="match status" value="1"/>
</dbReference>
<evidence type="ECO:0000256" key="9">
    <source>
        <dbReference type="RuleBase" id="RU004011"/>
    </source>
</evidence>
<evidence type="ECO:0000256" key="7">
    <source>
        <dbReference type="ARBA" id="ARBA00080200"/>
    </source>
</evidence>
<protein>
    <recommendedName>
        <fullName evidence="6">Nucleoside diphosphate kinase homolog 5</fullName>
    </recommendedName>
    <alternativeName>
        <fullName evidence="7">3'-5' exonuclease NME5</fullName>
    </alternativeName>
</protein>
<dbReference type="InterPro" id="IPR036850">
    <property type="entry name" value="NDK-like_dom_sf"/>
</dbReference>